<proteinExistence type="predicted"/>
<sequence>MAHGGFSLCRTGGGNTYTGRYSKNAVPASPVLIATMIERHSPATGPGRPKDLAKREAILNAARLLFLGNGYEGSSMEAIASEAGVSKLTLYSHFKDKEALFCAAVKSTCETRLPRRLFGFDAQRPIAEQLLEIGLAFQALVNSPESIGLHRVMVALATQNPALVRLFYEAGPQQLIDDLEQLFGQAHARGLLHAPDALRTAEHFCSLIKGGLHFRLLIGQDVEPDATEAQAQVADAVAFFLRATRPAAGA</sequence>
<feature type="DNA-binding region" description="H-T-H motif" evidence="2">
    <location>
        <begin position="75"/>
        <end position="94"/>
    </location>
</feature>
<evidence type="ECO:0000256" key="1">
    <source>
        <dbReference type="ARBA" id="ARBA00023125"/>
    </source>
</evidence>
<dbReference type="InterPro" id="IPR009057">
    <property type="entry name" value="Homeodomain-like_sf"/>
</dbReference>
<dbReference type="PANTHER" id="PTHR30055:SF146">
    <property type="entry name" value="HTH-TYPE TRANSCRIPTIONAL DUAL REGULATOR CECR"/>
    <property type="match status" value="1"/>
</dbReference>
<gene>
    <name evidence="4" type="ORF">SAMN05660875_104304</name>
</gene>
<accession>A0ABY0R467</accession>
<evidence type="ECO:0000313" key="4">
    <source>
        <dbReference type="EMBL" id="SDM38266.1"/>
    </source>
</evidence>
<feature type="domain" description="HTH tetR-type" evidence="3">
    <location>
        <begin position="52"/>
        <end position="112"/>
    </location>
</feature>
<dbReference type="PANTHER" id="PTHR30055">
    <property type="entry name" value="HTH-TYPE TRANSCRIPTIONAL REGULATOR RUTR"/>
    <property type="match status" value="1"/>
</dbReference>
<keyword evidence="1 2" id="KW-0238">DNA-binding</keyword>
<dbReference type="SUPFAM" id="SSF48498">
    <property type="entry name" value="Tetracyclin repressor-like, C-terminal domain"/>
    <property type="match status" value="1"/>
</dbReference>
<comment type="caution">
    <text evidence="4">The sequence shown here is derived from an EMBL/GenBank/DDBJ whole genome shotgun (WGS) entry which is preliminary data.</text>
</comment>
<reference evidence="4 5" key="1">
    <citation type="submission" date="2016-10" db="EMBL/GenBank/DDBJ databases">
        <authorList>
            <person name="Varghese N."/>
            <person name="Submissions S."/>
        </authorList>
    </citation>
    <scope>NUCLEOTIDE SEQUENCE [LARGE SCALE GENOMIC DNA]</scope>
    <source>
        <strain evidence="4 5">DSM 6083</strain>
    </source>
</reference>
<evidence type="ECO:0000313" key="5">
    <source>
        <dbReference type="Proteomes" id="UP000182276"/>
    </source>
</evidence>
<dbReference type="Gene3D" id="1.10.10.60">
    <property type="entry name" value="Homeodomain-like"/>
    <property type="match status" value="1"/>
</dbReference>
<dbReference type="PRINTS" id="PR00455">
    <property type="entry name" value="HTHTETR"/>
</dbReference>
<dbReference type="SUPFAM" id="SSF46689">
    <property type="entry name" value="Homeodomain-like"/>
    <property type="match status" value="1"/>
</dbReference>
<keyword evidence="5" id="KW-1185">Reference proteome</keyword>
<dbReference type="InterPro" id="IPR039536">
    <property type="entry name" value="TetR_C_Proteobacteria"/>
</dbReference>
<evidence type="ECO:0000259" key="3">
    <source>
        <dbReference type="PROSITE" id="PS50977"/>
    </source>
</evidence>
<name>A0ABY0R467_9GAMM</name>
<dbReference type="InterPro" id="IPR036271">
    <property type="entry name" value="Tet_transcr_reg_TetR-rel_C_sf"/>
</dbReference>
<evidence type="ECO:0000256" key="2">
    <source>
        <dbReference type="PROSITE-ProRule" id="PRU00335"/>
    </source>
</evidence>
<dbReference type="EMBL" id="FNHO01000004">
    <property type="protein sequence ID" value="SDM38266.1"/>
    <property type="molecule type" value="Genomic_DNA"/>
</dbReference>
<dbReference type="InterPro" id="IPR001647">
    <property type="entry name" value="HTH_TetR"/>
</dbReference>
<dbReference type="Proteomes" id="UP000182276">
    <property type="component" value="Unassembled WGS sequence"/>
</dbReference>
<organism evidence="4 5">
    <name type="scientific">Stutzerimonas balearica DSM 6083</name>
    <dbReference type="NCBI Taxonomy" id="1123016"/>
    <lineage>
        <taxon>Bacteria</taxon>
        <taxon>Pseudomonadati</taxon>
        <taxon>Pseudomonadota</taxon>
        <taxon>Gammaproteobacteria</taxon>
        <taxon>Pseudomonadales</taxon>
        <taxon>Pseudomonadaceae</taxon>
        <taxon>Stutzerimonas</taxon>
    </lineage>
</organism>
<dbReference type="Pfam" id="PF14246">
    <property type="entry name" value="TetR_C_7"/>
    <property type="match status" value="1"/>
</dbReference>
<dbReference type="Gene3D" id="1.10.357.10">
    <property type="entry name" value="Tetracycline Repressor, domain 2"/>
    <property type="match status" value="1"/>
</dbReference>
<protein>
    <submittedName>
        <fullName evidence="4">Transcriptional regulator, TetR family</fullName>
    </submittedName>
</protein>
<dbReference type="PROSITE" id="PS50977">
    <property type="entry name" value="HTH_TETR_2"/>
    <property type="match status" value="1"/>
</dbReference>
<dbReference type="InterPro" id="IPR050109">
    <property type="entry name" value="HTH-type_TetR-like_transc_reg"/>
</dbReference>
<dbReference type="Pfam" id="PF00440">
    <property type="entry name" value="TetR_N"/>
    <property type="match status" value="1"/>
</dbReference>